<evidence type="ECO:0000313" key="1">
    <source>
        <dbReference type="EMBL" id="TMO68158.1"/>
    </source>
</evidence>
<name>A0ABY2VRU4_9GAMM</name>
<reference evidence="2" key="2">
    <citation type="submission" date="2019-06" db="EMBL/GenBank/DDBJ databases">
        <title>Co-occurence of chitin degradation, pigmentation and bioactivity in marine Pseudoalteromonas.</title>
        <authorList>
            <person name="Sonnenschein E.C."/>
            <person name="Bech P.K."/>
        </authorList>
    </citation>
    <scope>NUCLEOTIDE SEQUENCE [LARGE SCALE GENOMIC DNA]</scope>
    <source>
        <strain evidence="2">S3895</strain>
    </source>
</reference>
<dbReference type="Proteomes" id="UP000307164">
    <property type="component" value="Unassembled WGS sequence"/>
</dbReference>
<keyword evidence="2" id="KW-1185">Reference proteome</keyword>
<sequence length="84" mass="9138">IGLLGTAQNIVSLADAVETAYALGFLIKGYISQYQMVWVLTLTGHGLQPLVVAWAAIRFSQNNPFMFGCLHTQCNLQFLAAHVA</sequence>
<protein>
    <submittedName>
        <fullName evidence="1">Uncharacterized protein</fullName>
    </submittedName>
</protein>
<accession>A0ABY2VRU4</accession>
<gene>
    <name evidence="1" type="ORF">CWC20_21350</name>
</gene>
<feature type="non-terminal residue" evidence="1">
    <location>
        <position position="1"/>
    </location>
</feature>
<dbReference type="EMBL" id="PNBW01000251">
    <property type="protein sequence ID" value="TMO68158.1"/>
    <property type="molecule type" value="Genomic_DNA"/>
</dbReference>
<comment type="caution">
    <text evidence="1">The sequence shown here is derived from an EMBL/GenBank/DDBJ whole genome shotgun (WGS) entry which is preliminary data.</text>
</comment>
<proteinExistence type="predicted"/>
<organism evidence="1 2">
    <name type="scientific">Pseudoalteromonas aurantia</name>
    <dbReference type="NCBI Taxonomy" id="43654"/>
    <lineage>
        <taxon>Bacteria</taxon>
        <taxon>Pseudomonadati</taxon>
        <taxon>Pseudomonadota</taxon>
        <taxon>Gammaproteobacteria</taxon>
        <taxon>Alteromonadales</taxon>
        <taxon>Pseudoalteromonadaceae</taxon>
        <taxon>Pseudoalteromonas</taxon>
    </lineage>
</organism>
<reference evidence="1 2" key="1">
    <citation type="submission" date="2018-01" db="EMBL/GenBank/DDBJ databases">
        <authorList>
            <person name="Paulsen S."/>
            <person name="Gram L.K."/>
        </authorList>
    </citation>
    <scope>NUCLEOTIDE SEQUENCE [LARGE SCALE GENOMIC DNA]</scope>
    <source>
        <strain evidence="1 2">S3895</strain>
    </source>
</reference>
<evidence type="ECO:0000313" key="2">
    <source>
        <dbReference type="Proteomes" id="UP000307164"/>
    </source>
</evidence>